<dbReference type="EMBL" id="LN483070">
    <property type="protein sequence ID" value="CEA07634.1"/>
    <property type="molecule type" value="Genomic_DNA"/>
</dbReference>
<evidence type="ECO:0000256" key="1">
    <source>
        <dbReference type="SAM" id="MobiDB-lite"/>
    </source>
</evidence>
<feature type="region of interest" description="Disordered" evidence="1">
    <location>
        <begin position="191"/>
        <end position="221"/>
    </location>
</feature>
<dbReference type="PATRIC" id="fig|1461584.3.peg.946"/>
<gene>
    <name evidence="2" type="ORF">BN1051_00954</name>
</gene>
<evidence type="ECO:0000313" key="2">
    <source>
        <dbReference type="EMBL" id="CEA07634.1"/>
    </source>
</evidence>
<evidence type="ECO:0008006" key="3">
    <source>
        <dbReference type="Google" id="ProtNLM"/>
    </source>
</evidence>
<proteinExistence type="predicted"/>
<organism evidence="2">
    <name type="scientific">Arthrobacter saudimassiliensis</name>
    <dbReference type="NCBI Taxonomy" id="1461584"/>
    <lineage>
        <taxon>Bacteria</taxon>
        <taxon>Bacillati</taxon>
        <taxon>Actinomycetota</taxon>
        <taxon>Actinomycetes</taxon>
        <taxon>Micrococcales</taxon>
        <taxon>Micrococcaceae</taxon>
        <taxon>Arthrobacter</taxon>
    </lineage>
</organism>
<protein>
    <recommendedName>
        <fullName evidence="3">SatD family (SatD)</fullName>
    </recommendedName>
</protein>
<reference evidence="2" key="1">
    <citation type="submission" date="2014-07" db="EMBL/GenBank/DDBJ databases">
        <authorList>
            <person name="Urmite Genomes Urmite Genomes"/>
        </authorList>
    </citation>
    <scope>NUCLEOTIDE SEQUENCE</scope>
    <source>
        <strain evidence="2">11W110_air</strain>
    </source>
</reference>
<dbReference type="AlphaFoldDB" id="A0A078MMZ6"/>
<name>A0A078MMZ6_9MICC</name>
<sequence length="221" mass="23103">MFVMTLDQKNSRSSPDGVPALLGLLADLPAVLPFERTVGDEVQGVLEDPAAVTDAALRAVRDGRWHVGIGVGAVRLPLPAASREGAGEAFVAARSAVDRAKKSGARPGVAVEGGPAAPAAEAVLVLLARLVQERSEAEWRILDELEPGRWGAQSEAARRLGITSQSVSKASLRAGWEEEWAARPVAAHLLAEADRQAAEPAGPAAGRTTRSTQQEEDGRTG</sequence>
<accession>A0A078MMZ6</accession>